<dbReference type="EMBL" id="CP030850">
    <property type="protein sequence ID" value="AXE16691.1"/>
    <property type="molecule type" value="Genomic_DNA"/>
</dbReference>
<name>A0A344TDH0_9BACT</name>
<gene>
    <name evidence="1" type="ORF">DR864_02570</name>
</gene>
<dbReference type="RefSeq" id="WP_114065478.1">
    <property type="nucleotide sequence ID" value="NZ_CP030850.1"/>
</dbReference>
<dbReference type="Gene3D" id="3.10.380.10">
    <property type="entry name" value="Colicin E3-like ribonuclease domain"/>
    <property type="match status" value="1"/>
</dbReference>
<dbReference type="InterPro" id="IPR036725">
    <property type="entry name" value="ColE3_ribonuclease_sf"/>
</dbReference>
<organism evidence="1 2">
    <name type="scientific">Runella rosea</name>
    <dbReference type="NCBI Taxonomy" id="2259595"/>
    <lineage>
        <taxon>Bacteria</taxon>
        <taxon>Pseudomonadati</taxon>
        <taxon>Bacteroidota</taxon>
        <taxon>Cytophagia</taxon>
        <taxon>Cytophagales</taxon>
        <taxon>Spirosomataceae</taxon>
        <taxon>Runella</taxon>
    </lineage>
</organism>
<evidence type="ECO:0000313" key="1">
    <source>
        <dbReference type="EMBL" id="AXE16691.1"/>
    </source>
</evidence>
<dbReference type="OrthoDB" id="1489720at2"/>
<dbReference type="AlphaFoldDB" id="A0A344TDH0"/>
<sequence length="300" mass="34875">MNLYINDLSYNPQNTSPIEPLLKDFIDVCERTQKYSFERLIVPEDYRNKEITQGLSFAAYFYTIHNSNTGHLILDRIKSLMANQFYSTSNIANQEMFWVEWNNISSDFLTQAHNHTAPVISFKTHPDFEHHRINVSKVELDNNTNTINTDAAINNLSDLTHFATHNAFLNSKQQEQLLLKARWNALQTPFRMIVRMQQYLVDIKYDEITNNINDNQKISIYRSVGKYIAEMNGWQENNSLSKKNNRAIFKALNQSAYLAIDTMHGTFELHDRNGKHKGEYNFKGEKVDDADTAGNHDIEL</sequence>
<accession>A0A344TDH0</accession>
<dbReference type="Proteomes" id="UP000251993">
    <property type="component" value="Chromosome"/>
</dbReference>
<proteinExistence type="predicted"/>
<reference evidence="1 2" key="1">
    <citation type="submission" date="2018-07" db="EMBL/GenBank/DDBJ databases">
        <title>Genome sequencing of Runella.</title>
        <authorList>
            <person name="Baek M.-G."/>
            <person name="Yi H."/>
        </authorList>
    </citation>
    <scope>NUCLEOTIDE SEQUENCE [LARGE SCALE GENOMIC DNA]</scope>
    <source>
        <strain evidence="1 2">HYN0085</strain>
    </source>
</reference>
<dbReference type="GO" id="GO:0043022">
    <property type="term" value="F:ribosome binding"/>
    <property type="evidence" value="ECO:0007669"/>
    <property type="project" value="InterPro"/>
</dbReference>
<dbReference type="GO" id="GO:0016788">
    <property type="term" value="F:hydrolase activity, acting on ester bonds"/>
    <property type="evidence" value="ECO:0007669"/>
    <property type="project" value="InterPro"/>
</dbReference>
<evidence type="ECO:0000313" key="2">
    <source>
        <dbReference type="Proteomes" id="UP000251993"/>
    </source>
</evidence>
<dbReference type="KEGG" id="run:DR864_02570"/>
<protein>
    <submittedName>
        <fullName evidence="1">Uncharacterized protein</fullName>
    </submittedName>
</protein>
<dbReference type="GO" id="GO:0003723">
    <property type="term" value="F:RNA binding"/>
    <property type="evidence" value="ECO:0007669"/>
    <property type="project" value="InterPro"/>
</dbReference>
<keyword evidence="2" id="KW-1185">Reference proteome</keyword>